<reference evidence="2" key="1">
    <citation type="submission" date="2022-10" db="EMBL/GenBank/DDBJ databases">
        <title>The complete genomes of actinobacterial strains from the NBC collection.</title>
        <authorList>
            <person name="Joergensen T.S."/>
            <person name="Alvarez Arevalo M."/>
            <person name="Sterndorff E.B."/>
            <person name="Faurdal D."/>
            <person name="Vuksanovic O."/>
            <person name="Mourched A.-S."/>
            <person name="Charusanti P."/>
            <person name="Shaw S."/>
            <person name="Blin K."/>
            <person name="Weber T."/>
        </authorList>
    </citation>
    <scope>NUCLEOTIDE SEQUENCE</scope>
    <source>
        <strain evidence="2">NBC_00049</strain>
    </source>
</reference>
<dbReference type="SUPFAM" id="SSF46894">
    <property type="entry name" value="C-terminal effector domain of the bipartite response regulators"/>
    <property type="match status" value="1"/>
</dbReference>
<evidence type="ECO:0000313" key="2">
    <source>
        <dbReference type="EMBL" id="WTU77595.1"/>
    </source>
</evidence>
<proteinExistence type="predicted"/>
<dbReference type="GO" id="GO:0006355">
    <property type="term" value="P:regulation of DNA-templated transcription"/>
    <property type="evidence" value="ECO:0007669"/>
    <property type="project" value="InterPro"/>
</dbReference>
<feature type="region of interest" description="Disordered" evidence="1">
    <location>
        <begin position="190"/>
        <end position="213"/>
    </location>
</feature>
<dbReference type="AlphaFoldDB" id="A0AAU2K1I2"/>
<dbReference type="InterPro" id="IPR016032">
    <property type="entry name" value="Sig_transdc_resp-reg_C-effctor"/>
</dbReference>
<evidence type="ECO:0008006" key="3">
    <source>
        <dbReference type="Google" id="ProtNLM"/>
    </source>
</evidence>
<sequence length="213" mass="22111">MSEHAPSLVGMAMSASTTAALSASDTESTGAPEAVRWQVGFSGAELNVLRLISEGQTIAGAAKVLSIKHRAASLHLADAYARAFGSRMGAGYATVRTQLLALLDFAFTCGALPPPPGGTPALGELPRRILRLVVDGVPTGEQPARLGRPPAEVAAATKRLREEAGLGPHEAWNRVVAWGHANRLLTPITSTPVAQEPADTAPSNQPLCTGRAR</sequence>
<protein>
    <recommendedName>
        <fullName evidence="3">HTH luxR-type domain-containing protein</fullName>
    </recommendedName>
</protein>
<gene>
    <name evidence="2" type="ORF">OG327_32070</name>
</gene>
<dbReference type="EMBL" id="CP108264">
    <property type="protein sequence ID" value="WTU77595.1"/>
    <property type="molecule type" value="Genomic_DNA"/>
</dbReference>
<accession>A0AAU2K1I2</accession>
<evidence type="ECO:0000256" key="1">
    <source>
        <dbReference type="SAM" id="MobiDB-lite"/>
    </source>
</evidence>
<organism evidence="2">
    <name type="scientific">Streptomyces sp. NBC_00049</name>
    <dbReference type="NCBI Taxonomy" id="2903617"/>
    <lineage>
        <taxon>Bacteria</taxon>
        <taxon>Bacillati</taxon>
        <taxon>Actinomycetota</taxon>
        <taxon>Actinomycetes</taxon>
        <taxon>Kitasatosporales</taxon>
        <taxon>Streptomycetaceae</taxon>
        <taxon>Streptomyces</taxon>
    </lineage>
</organism>
<dbReference type="GO" id="GO:0003677">
    <property type="term" value="F:DNA binding"/>
    <property type="evidence" value="ECO:0007669"/>
    <property type="project" value="InterPro"/>
</dbReference>
<name>A0AAU2K1I2_9ACTN</name>